<evidence type="ECO:0000259" key="10">
    <source>
        <dbReference type="Pfam" id="PF17042"/>
    </source>
</evidence>
<dbReference type="Gene3D" id="1.10.1040.10">
    <property type="entry name" value="N-(1-d-carboxylethyl)-l-norvaline Dehydrogenase, domain 2"/>
    <property type="match status" value="2"/>
</dbReference>
<dbReference type="GO" id="GO:0016832">
    <property type="term" value="F:aldehyde-lyase activity"/>
    <property type="evidence" value="ECO:0007669"/>
    <property type="project" value="InterPro"/>
</dbReference>
<organism evidence="11 12">
    <name type="scientific">Artemisia annua</name>
    <name type="common">Sweet wormwood</name>
    <dbReference type="NCBI Taxonomy" id="35608"/>
    <lineage>
        <taxon>Eukaryota</taxon>
        <taxon>Viridiplantae</taxon>
        <taxon>Streptophyta</taxon>
        <taxon>Embryophyta</taxon>
        <taxon>Tracheophyta</taxon>
        <taxon>Spermatophyta</taxon>
        <taxon>Magnoliopsida</taxon>
        <taxon>eudicotyledons</taxon>
        <taxon>Gunneridae</taxon>
        <taxon>Pentapetalae</taxon>
        <taxon>asterids</taxon>
        <taxon>campanulids</taxon>
        <taxon>Asterales</taxon>
        <taxon>Asteraceae</taxon>
        <taxon>Asteroideae</taxon>
        <taxon>Anthemideae</taxon>
        <taxon>Artemisiinae</taxon>
        <taxon>Artemisia</taxon>
    </lineage>
</organism>
<dbReference type="InterPro" id="IPR008927">
    <property type="entry name" value="6-PGluconate_DH-like_C_sf"/>
</dbReference>
<comment type="similarity">
    <text evidence="1">Belongs to the four-carbon acid sugar kinase family.</text>
</comment>
<dbReference type="InterPro" id="IPR010737">
    <property type="entry name" value="4-carb_acid_sugar_kinase_N"/>
</dbReference>
<evidence type="ECO:0000256" key="2">
    <source>
        <dbReference type="ARBA" id="ARBA00022679"/>
    </source>
</evidence>
<feature type="domain" description="Four-carbon acid sugar kinase N-terminal" evidence="8">
    <location>
        <begin position="509"/>
        <end position="746"/>
    </location>
</feature>
<dbReference type="GO" id="GO:0050661">
    <property type="term" value="F:NADP binding"/>
    <property type="evidence" value="ECO:0007669"/>
    <property type="project" value="InterPro"/>
</dbReference>
<sequence>MTLTSNIGRKISWVKIGKCGMELAMLKRKSEKVIELLKGIHFVASVEAISLGVQAGIHPWILYDIISNAAGNSWIYKNYIPLLLQGNKIKDDFLNASAQRMGIVLDTAKSVTFPLPLLAAAHQQFLAGSRHADANGLDGLKVWERVFGVQIMDAANAETYNPELLANQLSAKSKQVNNIGFIGLGAMGFGMATHLLKSNFSVHGFDVYKPTLSRFAKAGGLIGSSPAEVSKDVDVLIVMVTNEVQAESVLYGVDGAVSVLQPGASIVLSSTVSPAFISQLELRLQNENKGLKLIDAPVSGGVIRASEGTLTIMASGTDEALEHAGSVLSALSEKLYVIKGGCGAGSGVKMVNQLLAGVHIASAAEAMAFGARLGLDTRVLFDVIKASEGTSWMFENRGPHMVDNDYTPLSALDIFVKDLGIVARECAARRVPLHISTVALQLFLSGSASGWGRLDDSAVVKVYETLTGIKVEGKHAVINKTSALESLPSEWALDPLDEIRRLDSTLKTLVVLDDDPTGTQTVHDVDVLTEWNVESLVEQLKSRPKCFFILTNSRALSSDNASLLITDICQNLSTAAKATGNNDYTVVLRGDSTLRGHFPEEPDAAVSVLGEMDAWIICPFFLQGGRYTIDDVHYVADSEQLVPAGDTEFAKDASFGYKSSNLREWVEEKTKGRIAATSVSSVSIQLLRNGGPTAVCDHLCSLPKGSTCIVNAASDRDMAVFAAGMVEAELKGKRFLCRTAASFVSARIGIIPKAPISPKDLGIGKGSNGGLIIVGSYVPKTTKQVEQLKLQCDYNLRSIEVSVEKLAMKSAEEREEEINHAAELADVYLRTCKDTLVMSSRELITGKTPSESLDINFKVSSGLVEIVRRIKTTPRYILAKGGITSSDIATKALEAKRAKIVGQALAGVPLWQLGPESRHPGVPYIVFPGNVGDSNALAEVVKCWSRPVRLSSTKELLADAEKGAYAVGAFNVYNLEGVEAVIAAAEEQKSPAILQIHPSALKLGGTPLVACCISAAEQATVPITVHFDHGSSKPELMEVLELGVDSVMVDGSHLPFKENILYTKHISSLAHAKGMTVEAELGRLSGTEDDLTVEDYEAKLTDVNQAQEFIDETGIDALAVCIGNVHGKYPASGPKLRLELLKSLYDLASKNGVFLVLHGASGLPKELVQDCIDRGVRKFNVNTEVRKAYMDILKSPQSDLVHVMAAAKEAMKAVVAEKMQLMFENRGPHMVDNDYTPLSALDIFVKDLGIVARECAARRVPLHISTVALQLFLSGSASGWGRLDDSAVVKVYETLTGIKVEGKHAVINKTSALESLPSEWALDPLDEIRRLDSTLKTLVVLDDDPTGTQTVHDVDVLTEWNVESLVEQLKSRPKCFFILTNSRALSSDKASLLITDICQNLSTAAKATGNNDYTVVLRGDSTLRGHFPEEPDAAVSALGEMDAWIICPFFLQGGRYTIDDVHYVADSEQLVPAGDTEFAKDASFGYKSSNLREWVEEKTKGRIAATSVSSVSIQLLRNGGPTAVCDHLCSLPKGSTCIVNAASDRDMAVFAAGMVEAELKGKRFLCRTAASFVSARIGIIPKAPISPKDLGIGKGSNGGLIIVGSYVPKTTKQVEQLKLQCDYNLRSIEVSVEKLAMKSAEEREEEINHAAELADVYLRTCKDTLVMSSRELITGKTPSESLDINFKGGITSSDIATKALEAKRAKIVGQALAGVPLWQLGPESRHPGVPYIVFPGNVGDSNALAEVVKCWSRPVRLSSTKELLADAEKGAYAVGAFNVYNLEGVEAVIAAAEEQKSPAILQIHPSALKLGGTPLVACCISAAEQATVPITVHFDHGSSKPELMEVLELGVDSVMVDGSHLPFKENILYTKHISSLAHAKGMTVEAELGRLSGTEDDLTVEDYEAKLTDVNQAQEFIDETGIDALAVCIGNVHGKYPASGPKLRLELLKSLYDLASKNGVFLVLHGASGLPKELVQDCIDRGVRKFNVNTEVRKAYMDILKSPQSDLVHVMAAAKEAMKAVVAEKMQLFGSAGKAN</sequence>
<name>A0A2U1MD53_ARTAN</name>
<feature type="domain" description="Four-carbon acid sugar kinase nucleotide binding" evidence="10">
    <location>
        <begin position="1688"/>
        <end position="1744"/>
    </location>
</feature>
<keyword evidence="3" id="KW-0547">Nucleotide-binding</keyword>
<dbReference type="Pfam" id="PF03446">
    <property type="entry name" value="NAD_binding_2"/>
    <property type="match status" value="1"/>
</dbReference>
<evidence type="ECO:0000259" key="8">
    <source>
        <dbReference type="Pfam" id="PF07005"/>
    </source>
</evidence>
<protein>
    <submittedName>
        <fullName evidence="11">Ketose-bisphosphate aldolase class-II family protein</fullName>
    </submittedName>
</protein>
<dbReference type="Pfam" id="PF01116">
    <property type="entry name" value="F_bP_aldolase"/>
    <property type="match status" value="2"/>
</dbReference>
<dbReference type="PROSITE" id="PS00895">
    <property type="entry name" value="3_HYDROXYISOBUT_DH"/>
    <property type="match status" value="1"/>
</dbReference>
<evidence type="ECO:0000256" key="5">
    <source>
        <dbReference type="ARBA" id="ARBA00022840"/>
    </source>
</evidence>
<comment type="caution">
    <text evidence="11">The sequence shown here is derived from an EMBL/GenBank/DDBJ whole genome shotgun (WGS) entry which is preliminary data.</text>
</comment>
<dbReference type="SUPFAM" id="SSF51569">
    <property type="entry name" value="Aldolase"/>
    <property type="match status" value="2"/>
</dbReference>
<evidence type="ECO:0000256" key="4">
    <source>
        <dbReference type="ARBA" id="ARBA00022777"/>
    </source>
</evidence>
<dbReference type="GO" id="GO:0016616">
    <property type="term" value="F:oxidoreductase activity, acting on the CH-OH group of donors, NAD or NADP as acceptor"/>
    <property type="evidence" value="ECO:0007669"/>
    <property type="project" value="UniProtKB-ARBA"/>
</dbReference>
<dbReference type="GO" id="GO:0051287">
    <property type="term" value="F:NAD binding"/>
    <property type="evidence" value="ECO:0007669"/>
    <property type="project" value="InterPro"/>
</dbReference>
<evidence type="ECO:0000313" key="12">
    <source>
        <dbReference type="Proteomes" id="UP000245207"/>
    </source>
</evidence>
<dbReference type="InterPro" id="IPR036291">
    <property type="entry name" value="NAD(P)-bd_dom_sf"/>
</dbReference>
<dbReference type="CDD" id="cd00947">
    <property type="entry name" value="TBP_aldolase_IIB"/>
    <property type="match status" value="2"/>
</dbReference>
<dbReference type="PANTHER" id="PTHR30304">
    <property type="entry name" value="D-TAGATOSE-1,6-BISPHOSPHATE ALDOLASE"/>
    <property type="match status" value="1"/>
</dbReference>
<dbReference type="SUPFAM" id="SSF48179">
    <property type="entry name" value="6-phosphogluconate dehydrogenase C-terminal domain-like"/>
    <property type="match status" value="3"/>
</dbReference>
<feature type="domain" description="Four-carbon acid sugar kinase nucleotide binding" evidence="10">
    <location>
        <begin position="1600"/>
        <end position="1685"/>
    </location>
</feature>
<accession>A0A2U1MD53</accession>
<feature type="domain" description="6-phosphogluconate dehydrogenase NADP-binding" evidence="7">
    <location>
        <begin position="178"/>
        <end position="337"/>
    </location>
</feature>
<dbReference type="EMBL" id="PKPP01005691">
    <property type="protein sequence ID" value="PWA59199.1"/>
    <property type="molecule type" value="Genomic_DNA"/>
</dbReference>
<evidence type="ECO:0000313" key="11">
    <source>
        <dbReference type="EMBL" id="PWA59199.1"/>
    </source>
</evidence>
<dbReference type="InterPro" id="IPR050246">
    <property type="entry name" value="Class_II_FBP_aldolase"/>
</dbReference>
<dbReference type="Proteomes" id="UP000245207">
    <property type="component" value="Unassembled WGS sequence"/>
</dbReference>
<dbReference type="InterPro" id="IPR002204">
    <property type="entry name" value="3-OH-isobutyrate_DH-rel_CS"/>
</dbReference>
<proteinExistence type="inferred from homology"/>
<evidence type="ECO:0000256" key="1">
    <source>
        <dbReference type="ARBA" id="ARBA00005715"/>
    </source>
</evidence>
<keyword evidence="6" id="KW-0119">Carbohydrate metabolism</keyword>
<dbReference type="Gene3D" id="3.40.50.10840">
    <property type="entry name" value="Putative sugar-binding, N-terminal domain"/>
    <property type="match status" value="2"/>
</dbReference>
<dbReference type="InterPro" id="IPR031475">
    <property type="entry name" value="NBD_C"/>
</dbReference>
<evidence type="ECO:0000259" key="9">
    <source>
        <dbReference type="Pfam" id="PF14833"/>
    </source>
</evidence>
<dbReference type="OrthoDB" id="48988at2759"/>
<feature type="domain" description="3-hydroxyisobutyrate dehydrogenase-like NAD-binding" evidence="9">
    <location>
        <begin position="34"/>
        <end position="133"/>
    </location>
</feature>
<dbReference type="Pfam" id="PF17042">
    <property type="entry name" value="NBD_C"/>
    <property type="match status" value="3"/>
</dbReference>
<evidence type="ECO:0000256" key="6">
    <source>
        <dbReference type="ARBA" id="ARBA00023277"/>
    </source>
</evidence>
<dbReference type="Gene3D" id="3.40.50.720">
    <property type="entry name" value="NAD(P)-binding Rossmann-like Domain"/>
    <property type="match status" value="1"/>
</dbReference>
<feature type="domain" description="Four-carbon acid sugar kinase nucleotide binding" evidence="10">
    <location>
        <begin position="771"/>
        <end position="937"/>
    </location>
</feature>
<keyword evidence="5" id="KW-0067">ATP-binding</keyword>
<feature type="domain" description="3-hydroxyisobutyrate dehydrogenase-like NAD-binding" evidence="9">
    <location>
        <begin position="343"/>
        <end position="463"/>
    </location>
</feature>
<dbReference type="Pfam" id="PF14833">
    <property type="entry name" value="NAD_binding_11"/>
    <property type="match status" value="2"/>
</dbReference>
<dbReference type="Gene3D" id="3.40.980.20">
    <property type="entry name" value="Four-carbon acid sugar kinase, nucleotide binding domain"/>
    <property type="match status" value="3"/>
</dbReference>
<dbReference type="Gene3D" id="3.20.20.70">
    <property type="entry name" value="Aldolase class I"/>
    <property type="match status" value="2"/>
</dbReference>
<keyword evidence="2" id="KW-0808">Transferase</keyword>
<reference evidence="11 12" key="1">
    <citation type="journal article" date="2018" name="Mol. Plant">
        <title>The genome of Artemisia annua provides insight into the evolution of Asteraceae family and artemisinin biosynthesis.</title>
        <authorList>
            <person name="Shen Q."/>
            <person name="Zhang L."/>
            <person name="Liao Z."/>
            <person name="Wang S."/>
            <person name="Yan T."/>
            <person name="Shi P."/>
            <person name="Liu M."/>
            <person name="Fu X."/>
            <person name="Pan Q."/>
            <person name="Wang Y."/>
            <person name="Lv Z."/>
            <person name="Lu X."/>
            <person name="Zhang F."/>
            <person name="Jiang W."/>
            <person name="Ma Y."/>
            <person name="Chen M."/>
            <person name="Hao X."/>
            <person name="Li L."/>
            <person name="Tang Y."/>
            <person name="Lv G."/>
            <person name="Zhou Y."/>
            <person name="Sun X."/>
            <person name="Brodelius P.E."/>
            <person name="Rose J.K.C."/>
            <person name="Tang K."/>
        </authorList>
    </citation>
    <scope>NUCLEOTIDE SEQUENCE [LARGE SCALE GENOMIC DNA]</scope>
    <source>
        <strain evidence="12">cv. Huhao1</strain>
        <tissue evidence="11">Leaf</tissue>
    </source>
</reference>
<dbReference type="GO" id="GO:0008270">
    <property type="term" value="F:zinc ion binding"/>
    <property type="evidence" value="ECO:0007669"/>
    <property type="project" value="InterPro"/>
</dbReference>
<dbReference type="SUPFAM" id="SSF51735">
    <property type="entry name" value="NAD(P)-binding Rossmann-fold domains"/>
    <property type="match status" value="1"/>
</dbReference>
<evidence type="ECO:0000259" key="7">
    <source>
        <dbReference type="Pfam" id="PF03446"/>
    </source>
</evidence>
<dbReference type="InterPro" id="IPR037051">
    <property type="entry name" value="4-carb_acid_sugar_kinase_N_sf"/>
</dbReference>
<dbReference type="SUPFAM" id="SSF142764">
    <property type="entry name" value="YgbK-like"/>
    <property type="match status" value="2"/>
</dbReference>
<gene>
    <name evidence="11" type="ORF">CTI12_AA348260</name>
</gene>
<dbReference type="Pfam" id="PF07005">
    <property type="entry name" value="SBD_N"/>
    <property type="match status" value="2"/>
</dbReference>
<dbReference type="InterPro" id="IPR013328">
    <property type="entry name" value="6PGD_dom2"/>
</dbReference>
<dbReference type="PANTHER" id="PTHR30304:SF0">
    <property type="entry name" value="D-TAGATOSE-1,6-BISPHOSPHATE ALDOLASE SUBUNIT GATY-RELATED"/>
    <property type="match status" value="1"/>
</dbReference>
<dbReference type="InterPro" id="IPR006115">
    <property type="entry name" value="6PGDH_NADP-bd"/>
</dbReference>
<feature type="domain" description="Four-carbon acid sugar kinase N-terminal" evidence="8">
    <location>
        <begin position="1338"/>
        <end position="1575"/>
    </location>
</feature>
<dbReference type="InterPro" id="IPR042213">
    <property type="entry name" value="NBD_C_sf"/>
</dbReference>
<dbReference type="InterPro" id="IPR000771">
    <property type="entry name" value="FBA_II"/>
</dbReference>
<dbReference type="GO" id="GO:0016301">
    <property type="term" value="F:kinase activity"/>
    <property type="evidence" value="ECO:0007669"/>
    <property type="project" value="UniProtKB-KW"/>
</dbReference>
<keyword evidence="4" id="KW-0418">Kinase</keyword>
<dbReference type="GO" id="GO:0005975">
    <property type="term" value="P:carbohydrate metabolic process"/>
    <property type="evidence" value="ECO:0007669"/>
    <property type="project" value="InterPro"/>
</dbReference>
<dbReference type="GO" id="GO:0005524">
    <property type="term" value="F:ATP binding"/>
    <property type="evidence" value="ECO:0007669"/>
    <property type="project" value="UniProtKB-KW"/>
</dbReference>
<keyword evidence="12" id="KW-1185">Reference proteome</keyword>
<dbReference type="InterPro" id="IPR029154">
    <property type="entry name" value="HIBADH-like_NADP-bd"/>
</dbReference>
<dbReference type="NCBIfam" id="TIGR00167">
    <property type="entry name" value="cbbA"/>
    <property type="match status" value="2"/>
</dbReference>
<dbReference type="InterPro" id="IPR013785">
    <property type="entry name" value="Aldolase_TIM"/>
</dbReference>
<dbReference type="STRING" id="35608.A0A2U1MD53"/>
<evidence type="ECO:0000256" key="3">
    <source>
        <dbReference type="ARBA" id="ARBA00022741"/>
    </source>
</evidence>